<feature type="transmembrane region" description="Helical" evidence="1">
    <location>
        <begin position="189"/>
        <end position="208"/>
    </location>
</feature>
<feature type="transmembrane region" description="Helical" evidence="1">
    <location>
        <begin position="164"/>
        <end position="182"/>
    </location>
</feature>
<feature type="transmembrane region" description="Helical" evidence="1">
    <location>
        <begin position="6"/>
        <end position="27"/>
    </location>
</feature>
<feature type="transmembrane region" description="Helical" evidence="1">
    <location>
        <begin position="265"/>
        <end position="282"/>
    </location>
</feature>
<gene>
    <name evidence="2" type="ORF">I2I01_20565</name>
</gene>
<feature type="transmembrane region" description="Helical" evidence="1">
    <location>
        <begin position="381"/>
        <end position="402"/>
    </location>
</feature>
<reference evidence="2 3" key="1">
    <citation type="submission" date="2020-11" db="EMBL/GenBank/DDBJ databases">
        <authorList>
            <person name="Kim M.K."/>
        </authorList>
    </citation>
    <scope>NUCLEOTIDE SEQUENCE [LARGE SCALE GENOMIC DNA]</scope>
    <source>
        <strain evidence="2 3">BT439</strain>
    </source>
</reference>
<dbReference type="EMBL" id="JADQDP010000005">
    <property type="protein sequence ID" value="MBF9144048.1"/>
    <property type="molecule type" value="Genomic_DNA"/>
</dbReference>
<feature type="transmembrane region" description="Helical" evidence="1">
    <location>
        <begin position="220"/>
        <end position="253"/>
    </location>
</feature>
<feature type="transmembrane region" description="Helical" evidence="1">
    <location>
        <begin position="417"/>
        <end position="439"/>
    </location>
</feature>
<feature type="transmembrane region" description="Helical" evidence="1">
    <location>
        <begin position="351"/>
        <end position="374"/>
    </location>
</feature>
<comment type="caution">
    <text evidence="2">The sequence shown here is derived from an EMBL/GenBank/DDBJ whole genome shotgun (WGS) entry which is preliminary data.</text>
</comment>
<feature type="transmembrane region" description="Helical" evidence="1">
    <location>
        <begin position="138"/>
        <end position="158"/>
    </location>
</feature>
<name>A0A931BPE2_9BACT</name>
<accession>A0A931BPE2</accession>
<evidence type="ECO:0000256" key="1">
    <source>
        <dbReference type="SAM" id="Phobius"/>
    </source>
</evidence>
<evidence type="ECO:0000313" key="2">
    <source>
        <dbReference type="EMBL" id="MBF9144048.1"/>
    </source>
</evidence>
<keyword evidence="1" id="KW-0472">Membrane</keyword>
<keyword evidence="3" id="KW-1185">Reference proteome</keyword>
<organism evidence="2 3">
    <name type="scientific">Hymenobacter properus</name>
    <dbReference type="NCBI Taxonomy" id="2791026"/>
    <lineage>
        <taxon>Bacteria</taxon>
        <taxon>Pseudomonadati</taxon>
        <taxon>Bacteroidota</taxon>
        <taxon>Cytophagia</taxon>
        <taxon>Cytophagales</taxon>
        <taxon>Hymenobacteraceae</taxon>
        <taxon>Hymenobacter</taxon>
    </lineage>
</organism>
<dbReference type="RefSeq" id="WP_196288397.1">
    <property type="nucleotide sequence ID" value="NZ_JADQDP010000005.1"/>
</dbReference>
<dbReference type="AlphaFoldDB" id="A0A931BPE2"/>
<keyword evidence="1" id="KW-1133">Transmembrane helix</keyword>
<proteinExistence type="predicted"/>
<protein>
    <submittedName>
        <fullName evidence="2">Uncharacterized protein</fullName>
    </submittedName>
</protein>
<keyword evidence="1" id="KW-0812">Transmembrane</keyword>
<sequence length="455" mass="49746">MLNELALLLIKLAVTVGFNALFLLALLPWVARQWREATGWWRGAFALGLGLRLGTGLAKHWHLKLDAYYMSSVGDIVTEQLWLAPLNFVQMLTQSVTVLPNVTGKYTFVYQSSSNTWNLAKILSLLNLGSLGCAQLNALYLSVFVFVGCWALVRALAICFPNTPTGAGAIALLFWPSVWFWATGISKEAMVLGSGAWLTARVFTWLYAGEAFKSGLMRSWAWWAGTAGLAVLHVAMRYFFALPLLAVLAGLALGRGLERLLPRRWAAALGLVVVFGAGAWIGPELSVAFRLNKFVFQVVKVYSFDLENSTDRPHFEYPNLRPTAASIVAHAPRAVLNVFTQPWPGQSKLPLYVAAGIENAALLLLLALALGALVRGRGGHLPFAVVLALSVFCLLLAFLIGITTPNLGSLHRYRSTVLPYVLVLLLQNDYAAAALRHLARLRPWAALRPSRPANA</sequence>
<evidence type="ECO:0000313" key="3">
    <source>
        <dbReference type="Proteomes" id="UP000645610"/>
    </source>
</evidence>
<dbReference type="Proteomes" id="UP000645610">
    <property type="component" value="Unassembled WGS sequence"/>
</dbReference>